<sequence length="907" mass="103011">MRIVKQILVSLLVVSFLVGGYFFYHSSYWKGEKNALEIVSPDAIFVFETQEPVLAWNQLVSQPIWNRLTELPSVNNAENQLVSLDSLVGRSGNLDRSLKGNQFVVSLHAVGKDEFDFLFTISFKNRSDQDFISSLEKNLPDLSQITKRNYSQIPVYELQNVNLERNLTYAKIGNIIVASYTSFLVEEAIRLHQNSSEPNFKSSNKVLFEELPSSKGLGVFRLTSSGLSKMATVVSRKEDLNLIKQFATNGLSGNFELNFSEGKISLRGATFFQKGQKIDFTKGNRGVKEVSNFIPNRTSVLFRYNLQNAAQLSAFINEDFQPKSTVSGEIEKNLIQKDFLKRLTGDLTFMIFETPVNQEEDRIILIQTSDLDSQLSLLKNFNAGVGNEEFPSDLLDIYQGKEIFVVATEDFPAHLFDGKFRGFSETYITGFNGMLVFANSVKSLRVFLDDIAADNTWGKSLQQKRIASTLNNASGFDFVVNVPRIWSSLENVSSPNWKVFLQKYAPQLKSLDILSIGVLENEDLHKTDIDFSYSLRPIKSVSGVVLTENKVVRFRDNLIYGPKSIQNFNDRSSEFVVQDENNLVHLLTGEGEIVFSQALDGVITSDIFQIDFYKNGKLQLLFATQKMIYIIDRLGGVLPGYPLEIPGRNITHLNLVDYDNNKDYRLFVGTDQAELYLINKNGDALDGWNPQVISSNLVVKPAHHRIAGAGDMMLALNEQGDLYFFNRRGEKVLDSPIKIGGSVRSDYIIIQRGSASSSRLVTVTEDGEVVNVNFKGEMGYRNQLMRPDRESQFYLIKDQKEDRFVFVVHEFNKISIMNAEYEELFSYNILSEELEFQFFSFGSDKNIFVVIDPTQQFTYLFSLNGELLNTLPISTKNQIEVKYSSSQNEYRIYAISENEFVEYRLPI</sequence>
<feature type="transmembrane region" description="Helical" evidence="1">
    <location>
        <begin position="7"/>
        <end position="24"/>
    </location>
</feature>
<protein>
    <submittedName>
        <fullName evidence="2">Uncharacterized protein</fullName>
    </submittedName>
</protein>
<gene>
    <name evidence="2" type="ORF">MM213_05110</name>
</gene>
<proteinExistence type="predicted"/>
<name>A0ABS9V8V8_9BACT</name>
<comment type="caution">
    <text evidence="2">The sequence shown here is derived from an EMBL/GenBank/DDBJ whole genome shotgun (WGS) entry which is preliminary data.</text>
</comment>
<keyword evidence="1" id="KW-0812">Transmembrane</keyword>
<dbReference type="RefSeq" id="WP_241410393.1">
    <property type="nucleotide sequence ID" value="NZ_JAKZGO010000003.1"/>
</dbReference>
<evidence type="ECO:0000313" key="3">
    <source>
        <dbReference type="Proteomes" id="UP001165430"/>
    </source>
</evidence>
<dbReference type="EMBL" id="JAKZGO010000003">
    <property type="protein sequence ID" value="MCH7412856.1"/>
    <property type="molecule type" value="Genomic_DNA"/>
</dbReference>
<accession>A0ABS9V8V8</accession>
<organism evidence="2 3">
    <name type="scientific">Belliella alkalica</name>
    <dbReference type="NCBI Taxonomy" id="1730871"/>
    <lineage>
        <taxon>Bacteria</taxon>
        <taxon>Pseudomonadati</taxon>
        <taxon>Bacteroidota</taxon>
        <taxon>Cytophagia</taxon>
        <taxon>Cytophagales</taxon>
        <taxon>Cyclobacteriaceae</taxon>
        <taxon>Belliella</taxon>
    </lineage>
</organism>
<evidence type="ECO:0000256" key="1">
    <source>
        <dbReference type="SAM" id="Phobius"/>
    </source>
</evidence>
<evidence type="ECO:0000313" key="2">
    <source>
        <dbReference type="EMBL" id="MCH7412856.1"/>
    </source>
</evidence>
<keyword evidence="3" id="KW-1185">Reference proteome</keyword>
<dbReference type="Proteomes" id="UP001165430">
    <property type="component" value="Unassembled WGS sequence"/>
</dbReference>
<keyword evidence="1" id="KW-0472">Membrane</keyword>
<reference evidence="2" key="1">
    <citation type="submission" date="2022-03" db="EMBL/GenBank/DDBJ databases">
        <title>De novo assembled genomes of Belliella spp. (Cyclobacteriaceae) strains.</title>
        <authorList>
            <person name="Szabo A."/>
            <person name="Korponai K."/>
            <person name="Felfoldi T."/>
        </authorList>
    </citation>
    <scope>NUCLEOTIDE SEQUENCE</scope>
    <source>
        <strain evidence="2">DSM 111903</strain>
    </source>
</reference>
<keyword evidence="1" id="KW-1133">Transmembrane helix</keyword>